<feature type="transmembrane region" description="Helical" evidence="1">
    <location>
        <begin position="21"/>
        <end position="46"/>
    </location>
</feature>
<keyword evidence="1" id="KW-0812">Transmembrane</keyword>
<evidence type="ECO:0000313" key="2">
    <source>
        <dbReference type="EMBL" id="AUZ88847.1"/>
    </source>
</evidence>
<evidence type="ECO:0000313" key="3">
    <source>
        <dbReference type="Proteomes" id="UP000239187"/>
    </source>
</evidence>
<organism evidence="2 3">
    <name type="scientific">Arthrobacter agilis</name>
    <dbReference type="NCBI Taxonomy" id="37921"/>
    <lineage>
        <taxon>Bacteria</taxon>
        <taxon>Bacillati</taxon>
        <taxon>Actinomycetota</taxon>
        <taxon>Actinomycetes</taxon>
        <taxon>Micrococcales</taxon>
        <taxon>Micrococcaceae</taxon>
        <taxon>Arthrobacter</taxon>
    </lineage>
</organism>
<name>A0A2L0UHY7_9MICC</name>
<evidence type="ECO:0000256" key="1">
    <source>
        <dbReference type="SAM" id="Phobius"/>
    </source>
</evidence>
<reference evidence="2 3" key="1">
    <citation type="submission" date="2017-11" db="EMBL/GenBank/DDBJ databases">
        <title>Draft genome of Arthrobacter agilis strain UMCV2, a plant growth-promoting rhizobacterium and biocontrol capacity of phytopathogenic fungi.</title>
        <authorList>
            <person name="Martinez-Camara R."/>
            <person name="Santoyo G."/>
            <person name="Moreno-Hagelsieb G."/>
            <person name="Valencia-Cantero E."/>
        </authorList>
    </citation>
    <scope>NUCLEOTIDE SEQUENCE [LARGE SCALE GENOMIC DNA]</scope>
    <source>
        <strain evidence="2 3">UMCV2</strain>
    </source>
</reference>
<proteinExistence type="predicted"/>
<dbReference type="AlphaFoldDB" id="A0A2L0UHY7"/>
<gene>
    <name evidence="2" type="ORF">CVO76_15235</name>
</gene>
<keyword evidence="1" id="KW-1133">Transmembrane helix</keyword>
<protein>
    <submittedName>
        <fullName evidence="2">Uncharacterized protein</fullName>
    </submittedName>
</protein>
<dbReference type="RefSeq" id="WP_208740006.1">
    <property type="nucleotide sequence ID" value="NZ_CP024915.1"/>
</dbReference>
<dbReference type="Proteomes" id="UP000239187">
    <property type="component" value="Chromosome"/>
</dbReference>
<sequence length="91" mass="9563">MALLGIETARPARWIKNHLGALPSILALVVVAASWVVGAATAHAYLTDADSPLAMLGGLYVGLAAGAVSIIVTTLALNDLVSRYSRPRRRR</sequence>
<keyword evidence="1" id="KW-0472">Membrane</keyword>
<accession>A0A2L0UHY7</accession>
<feature type="transmembrane region" description="Helical" evidence="1">
    <location>
        <begin position="58"/>
        <end position="81"/>
    </location>
</feature>
<dbReference type="EMBL" id="CP024915">
    <property type="protein sequence ID" value="AUZ88847.1"/>
    <property type="molecule type" value="Genomic_DNA"/>
</dbReference>